<protein>
    <submittedName>
        <fullName evidence="2 3">Uncharacterized protein</fullName>
    </submittedName>
</protein>
<evidence type="ECO:0000313" key="4">
    <source>
        <dbReference type="Proteomes" id="UP000030765"/>
    </source>
</evidence>
<accession>A0A084WHT4</accession>
<gene>
    <name evidence="2" type="ORF">ZHAS_00017794</name>
</gene>
<reference evidence="3" key="2">
    <citation type="submission" date="2020-05" db="UniProtKB">
        <authorList>
            <consortium name="EnsemblMetazoa"/>
        </authorList>
    </citation>
    <scope>IDENTIFICATION</scope>
</reference>
<organism evidence="2">
    <name type="scientific">Anopheles sinensis</name>
    <name type="common">Mosquito</name>
    <dbReference type="NCBI Taxonomy" id="74873"/>
    <lineage>
        <taxon>Eukaryota</taxon>
        <taxon>Metazoa</taxon>
        <taxon>Ecdysozoa</taxon>
        <taxon>Arthropoda</taxon>
        <taxon>Hexapoda</taxon>
        <taxon>Insecta</taxon>
        <taxon>Pterygota</taxon>
        <taxon>Neoptera</taxon>
        <taxon>Endopterygota</taxon>
        <taxon>Diptera</taxon>
        <taxon>Nematocera</taxon>
        <taxon>Culicoidea</taxon>
        <taxon>Culicidae</taxon>
        <taxon>Anophelinae</taxon>
        <taxon>Anopheles</taxon>
    </lineage>
</organism>
<keyword evidence="4" id="KW-1185">Reference proteome</keyword>
<reference evidence="2 4" key="1">
    <citation type="journal article" date="2014" name="BMC Genomics">
        <title>Genome sequence of Anopheles sinensis provides insight into genetics basis of mosquito competence for malaria parasites.</title>
        <authorList>
            <person name="Zhou D."/>
            <person name="Zhang D."/>
            <person name="Ding G."/>
            <person name="Shi L."/>
            <person name="Hou Q."/>
            <person name="Ye Y."/>
            <person name="Xu Y."/>
            <person name="Zhou H."/>
            <person name="Xiong C."/>
            <person name="Li S."/>
            <person name="Yu J."/>
            <person name="Hong S."/>
            <person name="Yu X."/>
            <person name="Zou P."/>
            <person name="Chen C."/>
            <person name="Chang X."/>
            <person name="Wang W."/>
            <person name="Lv Y."/>
            <person name="Sun Y."/>
            <person name="Ma L."/>
            <person name="Shen B."/>
            <person name="Zhu C."/>
        </authorList>
    </citation>
    <scope>NUCLEOTIDE SEQUENCE [LARGE SCALE GENOMIC DNA]</scope>
</reference>
<evidence type="ECO:0000313" key="3">
    <source>
        <dbReference type="EnsemblMetazoa" id="ASIC017794-PA"/>
    </source>
</evidence>
<dbReference type="EMBL" id="ATLV01023886">
    <property type="status" value="NOT_ANNOTATED_CDS"/>
    <property type="molecule type" value="Genomic_DNA"/>
</dbReference>
<dbReference type="EMBL" id="KE525347">
    <property type="protein sequence ID" value="KFB49778.1"/>
    <property type="molecule type" value="Genomic_DNA"/>
</dbReference>
<dbReference type="Proteomes" id="UP000030765">
    <property type="component" value="Unassembled WGS sequence"/>
</dbReference>
<name>A0A084WHT4_ANOSI</name>
<evidence type="ECO:0000256" key="1">
    <source>
        <dbReference type="SAM" id="MobiDB-lite"/>
    </source>
</evidence>
<feature type="region of interest" description="Disordered" evidence="1">
    <location>
        <begin position="17"/>
        <end position="65"/>
    </location>
</feature>
<feature type="compositionally biased region" description="Basic and acidic residues" evidence="1">
    <location>
        <begin position="37"/>
        <end position="58"/>
    </location>
</feature>
<proteinExistence type="predicted"/>
<feature type="compositionally biased region" description="Polar residues" evidence="1">
    <location>
        <begin position="17"/>
        <end position="26"/>
    </location>
</feature>
<dbReference type="VEuPathDB" id="VectorBase:ASIC017794"/>
<sequence length="65" mass="7278">MPPSNRPRNASVCNYFNSAIPQPSSPTARRTTAARIGTDKRPVDRKNPKFERETRGDTDAFVSNE</sequence>
<evidence type="ECO:0000313" key="2">
    <source>
        <dbReference type="EMBL" id="KFB49778.1"/>
    </source>
</evidence>
<dbReference type="AlphaFoldDB" id="A0A084WHT4"/>
<dbReference type="EnsemblMetazoa" id="ASIC017794-RA">
    <property type="protein sequence ID" value="ASIC017794-PA"/>
    <property type="gene ID" value="ASIC017794"/>
</dbReference>